<evidence type="ECO:0000256" key="1">
    <source>
        <dbReference type="SAM" id="MobiDB-lite"/>
    </source>
</evidence>
<dbReference type="Proteomes" id="UP000294927">
    <property type="component" value="Unassembled WGS sequence"/>
</dbReference>
<feature type="compositionally biased region" description="Pro residues" evidence="1">
    <location>
        <begin position="1272"/>
        <end position="1295"/>
    </location>
</feature>
<feature type="compositionally biased region" description="Pro residues" evidence="1">
    <location>
        <begin position="980"/>
        <end position="1004"/>
    </location>
</feature>
<feature type="compositionally biased region" description="Basic and acidic residues" evidence="1">
    <location>
        <begin position="895"/>
        <end position="911"/>
    </location>
</feature>
<proteinExistence type="predicted"/>
<feature type="region of interest" description="Disordered" evidence="1">
    <location>
        <begin position="498"/>
        <end position="530"/>
    </location>
</feature>
<protein>
    <submittedName>
        <fullName evidence="3">GGDEF domain-containing protein</fullName>
    </submittedName>
</protein>
<feature type="region of interest" description="Disordered" evidence="1">
    <location>
        <begin position="609"/>
        <end position="911"/>
    </location>
</feature>
<dbReference type="InterPro" id="IPR029787">
    <property type="entry name" value="Nucleotide_cyclase"/>
</dbReference>
<dbReference type="SUPFAM" id="SSF55073">
    <property type="entry name" value="Nucleotide cyclase"/>
    <property type="match status" value="1"/>
</dbReference>
<evidence type="ECO:0000259" key="2">
    <source>
        <dbReference type="PROSITE" id="PS50887"/>
    </source>
</evidence>
<feature type="compositionally biased region" description="Pro residues" evidence="1">
    <location>
        <begin position="561"/>
        <end position="573"/>
    </location>
</feature>
<feature type="compositionally biased region" description="Low complexity" evidence="1">
    <location>
        <begin position="1217"/>
        <end position="1226"/>
    </location>
</feature>
<feature type="domain" description="GGDEF" evidence="2">
    <location>
        <begin position="423"/>
        <end position="563"/>
    </location>
</feature>
<feature type="compositionally biased region" description="Basic and acidic residues" evidence="1">
    <location>
        <begin position="931"/>
        <end position="945"/>
    </location>
</feature>
<organism evidence="3 4">
    <name type="scientific">Actinophytocola oryzae</name>
    <dbReference type="NCBI Taxonomy" id="502181"/>
    <lineage>
        <taxon>Bacteria</taxon>
        <taxon>Bacillati</taxon>
        <taxon>Actinomycetota</taxon>
        <taxon>Actinomycetes</taxon>
        <taxon>Pseudonocardiales</taxon>
        <taxon>Pseudonocardiaceae</taxon>
    </lineage>
</organism>
<feature type="compositionally biased region" description="Polar residues" evidence="1">
    <location>
        <begin position="811"/>
        <end position="823"/>
    </location>
</feature>
<feature type="compositionally biased region" description="Basic and acidic residues" evidence="1">
    <location>
        <begin position="1027"/>
        <end position="1057"/>
    </location>
</feature>
<dbReference type="PROSITE" id="PS50887">
    <property type="entry name" value="GGDEF"/>
    <property type="match status" value="1"/>
</dbReference>
<dbReference type="Gene3D" id="3.30.70.270">
    <property type="match status" value="1"/>
</dbReference>
<feature type="region of interest" description="Disordered" evidence="1">
    <location>
        <begin position="923"/>
        <end position="945"/>
    </location>
</feature>
<feature type="compositionally biased region" description="Basic and acidic residues" evidence="1">
    <location>
        <begin position="855"/>
        <end position="871"/>
    </location>
</feature>
<evidence type="ECO:0000313" key="3">
    <source>
        <dbReference type="EMBL" id="TDV38752.1"/>
    </source>
</evidence>
<dbReference type="OrthoDB" id="5165923at2"/>
<feature type="compositionally biased region" description="Polar residues" evidence="1">
    <location>
        <begin position="738"/>
        <end position="747"/>
    </location>
</feature>
<feature type="compositionally biased region" description="Polar residues" evidence="1">
    <location>
        <begin position="616"/>
        <end position="626"/>
    </location>
</feature>
<feature type="compositionally biased region" description="Basic and acidic residues" evidence="1">
    <location>
        <begin position="1341"/>
        <end position="1353"/>
    </location>
</feature>
<feature type="compositionally biased region" description="Pro residues" evidence="1">
    <location>
        <begin position="1011"/>
        <end position="1026"/>
    </location>
</feature>
<evidence type="ECO:0000313" key="4">
    <source>
        <dbReference type="Proteomes" id="UP000294927"/>
    </source>
</evidence>
<feature type="region of interest" description="Disordered" evidence="1">
    <location>
        <begin position="961"/>
        <end position="1463"/>
    </location>
</feature>
<sequence length="1463" mass="154773">MSAPELSVQLARRALLVGATDISATTTNAGEARTLSMRAQAVLAAGLVRTSQHVSAVEPGFAALALAESGGALVLAAELRLDLAACAQEVGEPLLGGALLRPVLEATQAPPAVRASALGRLVGCIAHVARRDDIEDALSEADRLLAADDGLGSDVRRMERARLAARSAAYHRWYGDTEDAVTAARDGLALLDRLGRELRPESDRLHARLVLELVCALLDEGELHEAGVAARPTIDEPVRATSAESVGQVMLALAIRVHLPAGDVDRGRGLLDQAAWLAERHGLDSVLADALTELSRLDEQAGRTKEALDALRSARAAEQRRMRAVARAARHLLLQVSANQGSREATQQAVAGLLRQLAHPGGMPVAIAPAQAARSTLPPHRTWPEPQPPSVAGELTGALDEGTGLLNSEGLVRRLRTVRTGERPVSLTLVRFEANNDNASDDRGPDTGIMVGLADKVRDMAPENAELARSDGGELAVLMPGMTRDQAEEFAATIRETATRPGWASDSTGKDMSISTSVVQSDPPATSADTHLDATNMLTAARDALTPAQQSTPGERTSLLPDPPAQPDTPTTPPSDTQTPPHHDRPTPTTDTPTRSRHDRLAAFANSAAAFRADRQISSAEPSGSSRLDRLTATDSPTPSRQDRPAASTDSPPSSRHDRPAASTGSSVSSRHEHVMASADSAAPSGHDHAVASTDSPVPSRHDSVAAQADSVGSSRYDLLAATPVDSPPALPRRDRPTSSSADSMGSSRYDLLAAAPVDSPPALPRRERSRPAATPTPSQHSAADPKAAPSSQNASRPDPASALTEEPRTTPLNTTQSGDTATGRSILSSLSIPSGSGGRRRAAGEPDPGTASSRPDETPRVTRAERRATEEATTSSGTGWPAEPDVSQRLIRTPAERQPAERPSSYEETRAELAQMMSTLNAKALRARGRKDGATEPRAGSDADRAEAVKLFNIAELQQALAPRQSIPTAPEPEEVPEPPRTPDIPEPPPLPDAPTPPGPGPLRPEHPAPEPPSQPETPEPPNPPHGDEPRSHWTRSDPRPEVPSREDDRRPRWSRSEPLPESPEPPLGDDRPSRRKRSERLPEASEASRRDEPQSLWGRSEPLPEAAEPPRSGEEAAPWARSEPPNEPPQDPAGEERSGLLAAFDALMGPVLSRRDNDDTTDRPTFRTEFDDEPGLPSREPLTSWSALESASVVDSPAEDLFGEPLETPHRSSLGAAFADFAAGDPPPARPEEHEIPKEPPAPQKPAEERMTMAELRAALWERVSRPTPEEPVGPTPPSPQTPTPEPTAPPTAPADALSAWVAAHPANEASSAEHPPAHGTNGVAAHRVTEVSSTVGEWSDRRNTPADDSGKSSTNSDPRPSASDDVPSGPNGRPSGDGWTPSTASAAPTYDEPIGPRPRPHGLPRRGERSATTIASLLTEALAAYQSTTDDQQEPAHTPDRGDSPADGLPPNPGRHRSAD</sequence>
<gene>
    <name evidence="3" type="ORF">CLV71_126141</name>
</gene>
<reference evidence="3 4" key="1">
    <citation type="submission" date="2019-03" db="EMBL/GenBank/DDBJ databases">
        <title>Genomic Encyclopedia of Archaeal and Bacterial Type Strains, Phase II (KMG-II): from individual species to whole genera.</title>
        <authorList>
            <person name="Goeker M."/>
        </authorList>
    </citation>
    <scope>NUCLEOTIDE SEQUENCE [LARGE SCALE GENOMIC DNA]</scope>
    <source>
        <strain evidence="3 4">DSM 45499</strain>
    </source>
</reference>
<feature type="region of interest" description="Disordered" evidence="1">
    <location>
        <begin position="546"/>
        <end position="596"/>
    </location>
</feature>
<keyword evidence="4" id="KW-1185">Reference proteome</keyword>
<dbReference type="RefSeq" id="WP_133908876.1">
    <property type="nucleotide sequence ID" value="NZ_SOCP01000026.1"/>
</dbReference>
<comment type="caution">
    <text evidence="3">The sequence shown here is derived from an EMBL/GenBank/DDBJ whole genome shotgun (WGS) entry which is preliminary data.</text>
</comment>
<accession>A0A4R7UUA6</accession>
<dbReference type="InterPro" id="IPR000160">
    <property type="entry name" value="GGDEF_dom"/>
</dbReference>
<feature type="compositionally biased region" description="Basic and acidic residues" evidence="1">
    <location>
        <begin position="1081"/>
        <end position="1095"/>
    </location>
</feature>
<name>A0A4R7UUA6_9PSEU</name>
<feature type="compositionally biased region" description="Basic and acidic residues" evidence="1">
    <location>
        <begin position="1155"/>
        <end position="1171"/>
    </location>
</feature>
<dbReference type="InterPro" id="IPR043128">
    <property type="entry name" value="Rev_trsase/Diguanyl_cyclase"/>
</dbReference>
<feature type="compositionally biased region" description="Low complexity" evidence="1">
    <location>
        <begin position="824"/>
        <end position="835"/>
    </location>
</feature>
<feature type="compositionally biased region" description="Polar residues" evidence="1">
    <location>
        <begin position="513"/>
        <end position="529"/>
    </location>
</feature>
<dbReference type="EMBL" id="SOCP01000026">
    <property type="protein sequence ID" value="TDV38752.1"/>
    <property type="molecule type" value="Genomic_DNA"/>
</dbReference>